<feature type="transmembrane region" description="Helical" evidence="8">
    <location>
        <begin position="82"/>
        <end position="101"/>
    </location>
</feature>
<keyword evidence="3" id="KW-0813">Transport</keyword>
<dbReference type="InterPro" id="IPR007208">
    <property type="entry name" value="MrpF/PhaF-like"/>
</dbReference>
<dbReference type="PANTHER" id="PTHR34702:SF1">
    <property type="entry name" value="NA(+)_H(+) ANTIPORTER SUBUNIT F"/>
    <property type="match status" value="1"/>
</dbReference>
<sequence length="112" mass="12630">MKILKWTIGLIIFAAFFYFNFFIYEGELLLQLINVILFSSLLVLIRVIIGPTAADRIVSVDILGILIIGLTALLSIYYNESFFIDIGLIWALLSLIATLAFSKILEGRQLDD</sequence>
<protein>
    <submittedName>
        <fullName evidence="9">Multiple resistance and pH regulation protein F</fullName>
    </submittedName>
</protein>
<proteinExistence type="inferred from homology"/>
<comment type="caution">
    <text evidence="9">The sequence shown here is derived from an EMBL/GenBank/DDBJ whole genome shotgun (WGS) entry which is preliminary data.</text>
</comment>
<reference evidence="9" key="1">
    <citation type="journal article" date="2020" name="mSystems">
        <title>Genome- and Community-Level Interaction Insights into Carbon Utilization and Element Cycling Functions of Hydrothermarchaeota in Hydrothermal Sediment.</title>
        <authorList>
            <person name="Zhou Z."/>
            <person name="Liu Y."/>
            <person name="Xu W."/>
            <person name="Pan J."/>
            <person name="Luo Z.H."/>
            <person name="Li M."/>
        </authorList>
    </citation>
    <scope>NUCLEOTIDE SEQUENCE [LARGE SCALE GENOMIC DNA]</scope>
    <source>
        <strain evidence="9">SpSt-500</strain>
    </source>
</reference>
<keyword evidence="4" id="KW-1003">Cell membrane</keyword>
<dbReference type="AlphaFoldDB" id="A0A832G755"/>
<evidence type="ECO:0000256" key="1">
    <source>
        <dbReference type="ARBA" id="ARBA00004651"/>
    </source>
</evidence>
<dbReference type="PANTHER" id="PTHR34702">
    <property type="entry name" value="NA(+)/H(+) ANTIPORTER SUBUNIT F1"/>
    <property type="match status" value="1"/>
</dbReference>
<dbReference type="GO" id="GO:0005886">
    <property type="term" value="C:plasma membrane"/>
    <property type="evidence" value="ECO:0007669"/>
    <property type="project" value="UniProtKB-SubCell"/>
</dbReference>
<feature type="transmembrane region" description="Helical" evidence="8">
    <location>
        <begin position="7"/>
        <end position="24"/>
    </location>
</feature>
<dbReference type="Pfam" id="PF04066">
    <property type="entry name" value="MrpF_PhaF"/>
    <property type="match status" value="1"/>
</dbReference>
<evidence type="ECO:0000256" key="3">
    <source>
        <dbReference type="ARBA" id="ARBA00022448"/>
    </source>
</evidence>
<evidence type="ECO:0000256" key="4">
    <source>
        <dbReference type="ARBA" id="ARBA00022475"/>
    </source>
</evidence>
<evidence type="ECO:0000256" key="5">
    <source>
        <dbReference type="ARBA" id="ARBA00022692"/>
    </source>
</evidence>
<name>A0A832G755_9BACT</name>
<organism evidence="9">
    <name type="scientific">Ignavibacterium album</name>
    <dbReference type="NCBI Taxonomy" id="591197"/>
    <lineage>
        <taxon>Bacteria</taxon>
        <taxon>Pseudomonadati</taxon>
        <taxon>Ignavibacteriota</taxon>
        <taxon>Ignavibacteria</taxon>
        <taxon>Ignavibacteriales</taxon>
        <taxon>Ignavibacteriaceae</taxon>
        <taxon>Ignavibacterium</taxon>
    </lineage>
</organism>
<evidence type="ECO:0000256" key="7">
    <source>
        <dbReference type="ARBA" id="ARBA00023136"/>
    </source>
</evidence>
<accession>A0A832G755</accession>
<dbReference type="GO" id="GO:0015385">
    <property type="term" value="F:sodium:proton antiporter activity"/>
    <property type="evidence" value="ECO:0007669"/>
    <property type="project" value="TreeGrafter"/>
</dbReference>
<evidence type="ECO:0000256" key="6">
    <source>
        <dbReference type="ARBA" id="ARBA00022989"/>
    </source>
</evidence>
<keyword evidence="6 8" id="KW-1133">Transmembrane helix</keyword>
<evidence type="ECO:0000256" key="2">
    <source>
        <dbReference type="ARBA" id="ARBA00009212"/>
    </source>
</evidence>
<keyword evidence="5 8" id="KW-0812">Transmembrane</keyword>
<comment type="subcellular location">
    <subcellularLocation>
        <location evidence="1">Cell membrane</location>
        <topology evidence="1">Multi-pass membrane protein</topology>
    </subcellularLocation>
</comment>
<keyword evidence="7 8" id="KW-0472">Membrane</keyword>
<gene>
    <name evidence="9" type="ORF">ENS56_09835</name>
</gene>
<evidence type="ECO:0000313" key="9">
    <source>
        <dbReference type="EMBL" id="HGT48325.1"/>
    </source>
</evidence>
<evidence type="ECO:0000256" key="8">
    <source>
        <dbReference type="SAM" id="Phobius"/>
    </source>
</evidence>
<feature type="transmembrane region" description="Helical" evidence="8">
    <location>
        <begin position="56"/>
        <end position="76"/>
    </location>
</feature>
<dbReference type="EMBL" id="DSVI01000014">
    <property type="protein sequence ID" value="HGT48325.1"/>
    <property type="molecule type" value="Genomic_DNA"/>
</dbReference>
<feature type="transmembrane region" description="Helical" evidence="8">
    <location>
        <begin position="30"/>
        <end position="49"/>
    </location>
</feature>
<comment type="similarity">
    <text evidence="2">Belongs to the CPA3 antiporters (TC 2.A.63) subunit F family.</text>
</comment>